<reference evidence="2 3" key="1">
    <citation type="submission" date="2020-08" db="EMBL/GenBank/DDBJ databases">
        <title>Bridging the membrane lipid divide: bacteria of the FCB group superphylum have the potential to synthesize archaeal ether lipids.</title>
        <authorList>
            <person name="Villanueva L."/>
            <person name="Von Meijenfeldt F.A.B."/>
            <person name="Westbye A.B."/>
            <person name="Yadav S."/>
            <person name="Hopmans E.C."/>
            <person name="Dutilh B.E."/>
            <person name="Sinninghe Damste J.S."/>
        </authorList>
    </citation>
    <scope>NUCLEOTIDE SEQUENCE [LARGE SCALE GENOMIC DNA]</scope>
    <source>
        <strain evidence="2">NIOZ-UU81</strain>
    </source>
</reference>
<dbReference type="AlphaFoldDB" id="A0A8J6TEJ8"/>
<comment type="caution">
    <text evidence="2">The sequence shown here is derived from an EMBL/GenBank/DDBJ whole genome shotgun (WGS) entry which is preliminary data.</text>
</comment>
<evidence type="ECO:0000313" key="2">
    <source>
        <dbReference type="EMBL" id="MBC8209319.1"/>
    </source>
</evidence>
<dbReference type="Proteomes" id="UP000599024">
    <property type="component" value="Unassembled WGS sequence"/>
</dbReference>
<sequence>MKVPEHDRRNRYRAPMGTTVSWSTDRSLWYVDSARDVSTMGILLMDRRPITLGSIVTLMFNLPNSGERPPVVTESTVVRVVSRYGRLRGHGLCFDLLTEYDYEIIQNYVFRILGLSKDQVTGAGLAGNICRKFEH</sequence>
<protein>
    <submittedName>
        <fullName evidence="2">PilZ domain-containing protein</fullName>
    </submittedName>
</protein>
<evidence type="ECO:0000259" key="1">
    <source>
        <dbReference type="Pfam" id="PF07238"/>
    </source>
</evidence>
<feature type="domain" description="PilZ" evidence="1">
    <location>
        <begin position="7"/>
        <end position="111"/>
    </location>
</feature>
<dbReference type="Gene3D" id="2.40.10.220">
    <property type="entry name" value="predicted glycosyltransferase like domains"/>
    <property type="match status" value="1"/>
</dbReference>
<gene>
    <name evidence="2" type="ORF">H8E79_09175</name>
</gene>
<name>A0A8J6TEJ8_9BACT</name>
<dbReference type="EMBL" id="JACNLK010000089">
    <property type="protein sequence ID" value="MBC8209319.1"/>
    <property type="molecule type" value="Genomic_DNA"/>
</dbReference>
<organism evidence="2 3">
    <name type="scientific">Candidatus Desulfatifera sulfidica</name>
    <dbReference type="NCBI Taxonomy" id="2841691"/>
    <lineage>
        <taxon>Bacteria</taxon>
        <taxon>Pseudomonadati</taxon>
        <taxon>Thermodesulfobacteriota</taxon>
        <taxon>Desulfobulbia</taxon>
        <taxon>Desulfobulbales</taxon>
        <taxon>Desulfobulbaceae</taxon>
        <taxon>Candidatus Desulfatifera</taxon>
    </lineage>
</organism>
<dbReference type="Pfam" id="PF07238">
    <property type="entry name" value="PilZ"/>
    <property type="match status" value="1"/>
</dbReference>
<dbReference type="GO" id="GO:0035438">
    <property type="term" value="F:cyclic-di-GMP binding"/>
    <property type="evidence" value="ECO:0007669"/>
    <property type="project" value="InterPro"/>
</dbReference>
<accession>A0A8J6TEJ8</accession>
<evidence type="ECO:0000313" key="3">
    <source>
        <dbReference type="Proteomes" id="UP000599024"/>
    </source>
</evidence>
<dbReference type="InterPro" id="IPR009875">
    <property type="entry name" value="PilZ_domain"/>
</dbReference>
<proteinExistence type="predicted"/>